<evidence type="ECO:0000313" key="3">
    <source>
        <dbReference type="Proteomes" id="UP001642409"/>
    </source>
</evidence>
<gene>
    <name evidence="1" type="ORF">HINF_LOCUS24191</name>
    <name evidence="2" type="ORF">HINF_LOCUS49128</name>
</gene>
<evidence type="ECO:0000313" key="1">
    <source>
        <dbReference type="EMBL" id="CAI9936546.1"/>
    </source>
</evidence>
<protein>
    <submittedName>
        <fullName evidence="2">Hypothetical_protein</fullName>
    </submittedName>
</protein>
<comment type="caution">
    <text evidence="1">The sequence shown here is derived from an EMBL/GenBank/DDBJ whole genome shotgun (WGS) entry which is preliminary data.</text>
</comment>
<evidence type="ECO:0000313" key="2">
    <source>
        <dbReference type="EMBL" id="CAL6060235.1"/>
    </source>
</evidence>
<name>A0AA86PEI3_9EUKA</name>
<sequence length="767" mass="86439">MTTLAQFNLKQIRSVFVHSVYSNTQTLCSVTRGTLQCCSLTKYLISFLASYLPYNFQNQMLSSILIFSQLKQKQISDTCNKFLLFDDQQYQFCQKSQHLNKVNVSNVLQLSQQSSHLFIYTDGAVNTQIQTQLSYVNIFAVFGFNIDNEAVLNCTINISINFKVVTAALICLKCNLMIDQCALTFTASGQYLSAVLISTNKTFNLRRSTVEYRFGSTQSSGIVNQINTTATMFNISKVKLSGFDYINGSLNGYLISEVNAPIKLNISDLTVCASTVKSVGAENSFFTQVGAETIQCSGICPAGQKVTYGLCLSMLLFGELIFSNHTQVCVTPFEYDQEKCVCTEGFFLNVTQVGFFCFDLVQDLTTLDVDTISNFTAMDIKLKGNTTNIENRLISNFTQADQHLSRNTTNLDNGLNANITAFNASHDALTTQQTQNHLDLNNRLAHNVSYIETQLKNNQSDQDAFWQQSINNLNTAFTNSKNFIELQLKNNFSRMMTNLESNTTILDNRNKNNFTTLTNSFNALDAKVNTNQNNLNTANQQQQVYLEGQLNANYTAQTNTLNGLLNGLRTDLTWVDNTKGALIIGMRNDLNYINSNDNALINGQVNNANNAQARINGNVNDINGLKSVDGSLQYQINVLNGRTVHVIFYNFFWNSGVKFYKYYAFTTSRNVIVKYSHNTAFISFIAFSSFLIIIQFQQMLYSIHCSNYLFIYAVYNTSHVIALNEILQQILTKNSKLNFCMFINLYFQQPKQSWAFSGNSKIFSRFV</sequence>
<organism evidence="1">
    <name type="scientific">Hexamita inflata</name>
    <dbReference type="NCBI Taxonomy" id="28002"/>
    <lineage>
        <taxon>Eukaryota</taxon>
        <taxon>Metamonada</taxon>
        <taxon>Diplomonadida</taxon>
        <taxon>Hexamitidae</taxon>
        <taxon>Hexamitinae</taxon>
        <taxon>Hexamita</taxon>
    </lineage>
</organism>
<reference evidence="2 3" key="2">
    <citation type="submission" date="2024-07" db="EMBL/GenBank/DDBJ databases">
        <authorList>
            <person name="Akdeniz Z."/>
        </authorList>
    </citation>
    <scope>NUCLEOTIDE SEQUENCE [LARGE SCALE GENOMIC DNA]</scope>
</reference>
<dbReference type="Proteomes" id="UP001642409">
    <property type="component" value="Unassembled WGS sequence"/>
</dbReference>
<accession>A0AA86PEI3</accession>
<proteinExistence type="predicted"/>
<dbReference type="AlphaFoldDB" id="A0AA86PEI3"/>
<dbReference type="EMBL" id="CATOUU010000637">
    <property type="protein sequence ID" value="CAI9936546.1"/>
    <property type="molecule type" value="Genomic_DNA"/>
</dbReference>
<dbReference type="EMBL" id="CAXDID020000229">
    <property type="protein sequence ID" value="CAL6060235.1"/>
    <property type="molecule type" value="Genomic_DNA"/>
</dbReference>
<keyword evidence="3" id="KW-1185">Reference proteome</keyword>
<reference evidence="1" key="1">
    <citation type="submission" date="2023-06" db="EMBL/GenBank/DDBJ databases">
        <authorList>
            <person name="Kurt Z."/>
        </authorList>
    </citation>
    <scope>NUCLEOTIDE SEQUENCE</scope>
</reference>